<evidence type="ECO:0000313" key="3">
    <source>
        <dbReference type="Proteomes" id="UP000037510"/>
    </source>
</evidence>
<name>A0A0L7KVK5_OPEBR</name>
<evidence type="ECO:0000313" key="2">
    <source>
        <dbReference type="EMBL" id="KOB67069.1"/>
    </source>
</evidence>
<keyword evidence="1" id="KW-1133">Transmembrane helix</keyword>
<proteinExistence type="predicted"/>
<evidence type="ECO:0000256" key="1">
    <source>
        <dbReference type="SAM" id="Phobius"/>
    </source>
</evidence>
<accession>A0A0L7KVK5</accession>
<keyword evidence="1" id="KW-0472">Membrane</keyword>
<protein>
    <submittedName>
        <fullName evidence="2">Peripherin 2b</fullName>
    </submittedName>
</protein>
<dbReference type="EMBL" id="JTDY01005372">
    <property type="protein sequence ID" value="KOB67069.1"/>
    <property type="molecule type" value="Genomic_DNA"/>
</dbReference>
<feature type="non-terminal residue" evidence="2">
    <location>
        <position position="114"/>
    </location>
</feature>
<sequence length="114" mass="13462">MLPTNVHMLYTIAQGRKIDPKAKVICCPLWICILWIIIISFVGIILCFQRIHHCEQTAKDSLSHSMKNYRSLNSYKDWFKQDWYDNIRDYEWSPANIQKRDTNMLNSVADSVPL</sequence>
<reference evidence="2 3" key="1">
    <citation type="journal article" date="2015" name="Genome Biol. Evol.">
        <title>The genome of winter moth (Operophtera brumata) provides a genomic perspective on sexual dimorphism and phenology.</title>
        <authorList>
            <person name="Derks M.F."/>
            <person name="Smit S."/>
            <person name="Salis L."/>
            <person name="Schijlen E."/>
            <person name="Bossers A."/>
            <person name="Mateman C."/>
            <person name="Pijl A.S."/>
            <person name="de Ridder D."/>
            <person name="Groenen M.A."/>
            <person name="Visser M.E."/>
            <person name="Megens H.J."/>
        </authorList>
    </citation>
    <scope>NUCLEOTIDE SEQUENCE [LARGE SCALE GENOMIC DNA]</scope>
    <source>
        <strain evidence="2">WM2013NL</strain>
        <tissue evidence="2">Head and thorax</tissue>
    </source>
</reference>
<feature type="transmembrane region" description="Helical" evidence="1">
    <location>
        <begin position="24"/>
        <end position="46"/>
    </location>
</feature>
<comment type="caution">
    <text evidence="2">The sequence shown here is derived from an EMBL/GenBank/DDBJ whole genome shotgun (WGS) entry which is preliminary data.</text>
</comment>
<keyword evidence="1" id="KW-0812">Transmembrane</keyword>
<gene>
    <name evidence="2" type="ORF">OBRU01_18702</name>
</gene>
<dbReference type="AlphaFoldDB" id="A0A0L7KVK5"/>
<organism evidence="2 3">
    <name type="scientific">Operophtera brumata</name>
    <name type="common">Winter moth</name>
    <name type="synonym">Phalaena brumata</name>
    <dbReference type="NCBI Taxonomy" id="104452"/>
    <lineage>
        <taxon>Eukaryota</taxon>
        <taxon>Metazoa</taxon>
        <taxon>Ecdysozoa</taxon>
        <taxon>Arthropoda</taxon>
        <taxon>Hexapoda</taxon>
        <taxon>Insecta</taxon>
        <taxon>Pterygota</taxon>
        <taxon>Neoptera</taxon>
        <taxon>Endopterygota</taxon>
        <taxon>Lepidoptera</taxon>
        <taxon>Glossata</taxon>
        <taxon>Ditrysia</taxon>
        <taxon>Geometroidea</taxon>
        <taxon>Geometridae</taxon>
        <taxon>Larentiinae</taxon>
        <taxon>Operophtera</taxon>
    </lineage>
</organism>
<keyword evidence="3" id="KW-1185">Reference proteome</keyword>
<dbReference type="Proteomes" id="UP000037510">
    <property type="component" value="Unassembled WGS sequence"/>
</dbReference>